<dbReference type="GO" id="GO:0090063">
    <property type="term" value="P:positive regulation of microtubule nucleation"/>
    <property type="evidence" value="ECO:0007669"/>
    <property type="project" value="TreeGrafter"/>
</dbReference>
<dbReference type="GO" id="GO:0005813">
    <property type="term" value="C:centrosome"/>
    <property type="evidence" value="ECO:0007669"/>
    <property type="project" value="TreeGrafter"/>
</dbReference>
<reference evidence="4" key="1">
    <citation type="submission" date="2025-08" db="UniProtKB">
        <authorList>
            <consortium name="Ensembl"/>
        </authorList>
    </citation>
    <scope>IDENTIFICATION</scope>
</reference>
<dbReference type="GO" id="GO:0060090">
    <property type="term" value="F:molecular adaptor activity"/>
    <property type="evidence" value="ECO:0007669"/>
    <property type="project" value="TreeGrafter"/>
</dbReference>
<dbReference type="Pfam" id="PF18615">
    <property type="entry name" value="SMYLE_N"/>
    <property type="match status" value="1"/>
</dbReference>
<name>S4RU10_PETMA</name>
<accession>S4RU10</accession>
<dbReference type="AlphaFoldDB" id="S4RU10"/>
<dbReference type="STRING" id="7757.ENSPMAP00000008700"/>
<protein>
    <recommendedName>
        <fullName evidence="3">Short myomegalin-like EB1 binding protein N-terminal domain-containing protein</fullName>
    </recommendedName>
</protein>
<evidence type="ECO:0000256" key="1">
    <source>
        <dbReference type="SAM" id="Coils"/>
    </source>
</evidence>
<dbReference type="Ensembl" id="ENSPMAT00000008739.1">
    <property type="protein sequence ID" value="ENSPMAP00000008700.1"/>
    <property type="gene ID" value="ENSPMAG00000007912.1"/>
</dbReference>
<dbReference type="PANTHER" id="PTHR46501:SF10">
    <property type="entry name" value="CENTROSOMIN"/>
    <property type="match status" value="1"/>
</dbReference>
<dbReference type="PANTHER" id="PTHR46501">
    <property type="entry name" value="MYOMEGALIN"/>
    <property type="match status" value="1"/>
</dbReference>
<dbReference type="GO" id="GO:1903358">
    <property type="term" value="P:regulation of Golgi organization"/>
    <property type="evidence" value="ECO:0007669"/>
    <property type="project" value="TreeGrafter"/>
</dbReference>
<feature type="region of interest" description="Disordered" evidence="2">
    <location>
        <begin position="312"/>
        <end position="353"/>
    </location>
</feature>
<reference evidence="4" key="2">
    <citation type="submission" date="2025-09" db="UniProtKB">
        <authorList>
            <consortium name="Ensembl"/>
        </authorList>
    </citation>
    <scope>IDENTIFICATION</scope>
</reference>
<keyword evidence="1" id="KW-0175">Coiled coil</keyword>
<dbReference type="GeneTree" id="ENSGT01120000272257"/>
<sequence>MAPIGSCRVCGRKLQGKQRRWLFPPPRRPELHVALAHVTRCPVRPGDGASPFACSKCAFMLERVYRYDAVGARVQALSLQHLRRLLREKEQLVQCLLHLYGRTQGPIDGTVGDGVALADARYDALLRADLELSAFECWAEPGPDTSDGPPCRGRRCACCSGLRVPDWGYESVCGVPRRLQHGTNVGAAATFNGAVSPSGEEDDTEDCCSASVLVSASVCSDGAGSEVAPFLIVPDQEESPFCRDDGSFLNSTDLSKASSAGELVPDGAIPSHGCPLLQEVLRAMRDIGFRPVRGAPGSRLPVLVRLPTVVSATRGSPPAPNAPKHTPSPAPPSVPPPCFRRLGADDDDDDDDDRCSLYEELIDDLCEEYLPFQCKQTIPQKMTEEREEEAGRLQRSAGEMAAALAKAQAEARDLQEHVRQLESAGKELQEKLTETASELRTQEQNALKRDRAIQGLSLAMKAKDKEISELCEELENRDAALVKARD</sequence>
<evidence type="ECO:0000259" key="3">
    <source>
        <dbReference type="Pfam" id="PF18615"/>
    </source>
</evidence>
<evidence type="ECO:0000313" key="4">
    <source>
        <dbReference type="Ensembl" id="ENSPMAP00000008700.1"/>
    </source>
</evidence>
<dbReference type="InterPro" id="IPR052593">
    <property type="entry name" value="MT-associated_AKAP9-binding"/>
</dbReference>
<feature type="coiled-coil region" evidence="1">
    <location>
        <begin position="397"/>
        <end position="445"/>
    </location>
</feature>
<proteinExistence type="predicted"/>
<evidence type="ECO:0000256" key="2">
    <source>
        <dbReference type="SAM" id="MobiDB-lite"/>
    </source>
</evidence>
<feature type="domain" description="Short myomegalin-like EB1 binding protein N-terminal" evidence="3">
    <location>
        <begin position="116"/>
        <end position="306"/>
    </location>
</feature>
<dbReference type="GO" id="GO:0007098">
    <property type="term" value="P:centrosome cycle"/>
    <property type="evidence" value="ECO:0007669"/>
    <property type="project" value="TreeGrafter"/>
</dbReference>
<organism evidence="4">
    <name type="scientific">Petromyzon marinus</name>
    <name type="common">Sea lamprey</name>
    <dbReference type="NCBI Taxonomy" id="7757"/>
    <lineage>
        <taxon>Eukaryota</taxon>
        <taxon>Metazoa</taxon>
        <taxon>Chordata</taxon>
        <taxon>Craniata</taxon>
        <taxon>Vertebrata</taxon>
        <taxon>Cyclostomata</taxon>
        <taxon>Hyperoartia</taxon>
        <taxon>Petromyzontiformes</taxon>
        <taxon>Petromyzontidae</taxon>
        <taxon>Petromyzon</taxon>
    </lineage>
</organism>
<dbReference type="InterPro" id="IPR040947">
    <property type="entry name" value="SMYLE_N"/>
</dbReference>
<dbReference type="GO" id="GO:0005794">
    <property type="term" value="C:Golgi apparatus"/>
    <property type="evidence" value="ECO:0007669"/>
    <property type="project" value="TreeGrafter"/>
</dbReference>
<feature type="compositionally biased region" description="Pro residues" evidence="2">
    <location>
        <begin position="317"/>
        <end position="338"/>
    </location>
</feature>